<name>A0A8C8RB36_9SAUR</name>
<dbReference type="Pfam" id="PF16297">
    <property type="entry name" value="DUF4939"/>
    <property type="match status" value="1"/>
</dbReference>
<organism evidence="2 3">
    <name type="scientific">Pelusios castaneus</name>
    <name type="common">West African mud turtle</name>
    <dbReference type="NCBI Taxonomy" id="367368"/>
    <lineage>
        <taxon>Eukaryota</taxon>
        <taxon>Metazoa</taxon>
        <taxon>Chordata</taxon>
        <taxon>Craniata</taxon>
        <taxon>Vertebrata</taxon>
        <taxon>Euteleostomi</taxon>
        <taxon>Archelosauria</taxon>
        <taxon>Testudinata</taxon>
        <taxon>Testudines</taxon>
        <taxon>Pleurodira</taxon>
        <taxon>Pelomedusidae</taxon>
        <taxon>Pelusios</taxon>
    </lineage>
</organism>
<reference evidence="2" key="1">
    <citation type="submission" date="2025-08" db="UniProtKB">
        <authorList>
            <consortium name="Ensembl"/>
        </authorList>
    </citation>
    <scope>IDENTIFICATION</scope>
</reference>
<dbReference type="Proteomes" id="UP000694393">
    <property type="component" value="Unplaced"/>
</dbReference>
<accession>A0A8C8RB36</accession>
<evidence type="ECO:0000259" key="1">
    <source>
        <dbReference type="Pfam" id="PF16297"/>
    </source>
</evidence>
<feature type="domain" description="DUF4939" evidence="1">
    <location>
        <begin position="12"/>
        <end position="98"/>
    </location>
</feature>
<dbReference type="Ensembl" id="ENSPCET00000002828.1">
    <property type="protein sequence ID" value="ENSPCEP00000002732.1"/>
    <property type="gene ID" value="ENSPCEG00000002216.1"/>
</dbReference>
<evidence type="ECO:0000313" key="3">
    <source>
        <dbReference type="Proteomes" id="UP000694393"/>
    </source>
</evidence>
<evidence type="ECO:0000313" key="2">
    <source>
        <dbReference type="Ensembl" id="ENSPCEP00000002732.1"/>
    </source>
</evidence>
<protein>
    <recommendedName>
        <fullName evidence="1">DUF4939 domain-containing protein</fullName>
    </recommendedName>
</protein>
<sequence length="103" mass="11545">HAGENRIMKQLMAVWPCYEQRTEIPLPQCFDGEFQGFVNQCHSLFLVCPLTHATDEAKVALAISLLTGKAFRPGFPLLGRPKLVMTYCSVFLQPISSIFNDSN</sequence>
<dbReference type="AlphaFoldDB" id="A0A8C8RB36"/>
<keyword evidence="3" id="KW-1185">Reference proteome</keyword>
<proteinExistence type="predicted"/>
<reference evidence="2" key="2">
    <citation type="submission" date="2025-09" db="UniProtKB">
        <authorList>
            <consortium name="Ensembl"/>
        </authorList>
    </citation>
    <scope>IDENTIFICATION</scope>
</reference>
<dbReference type="InterPro" id="IPR032549">
    <property type="entry name" value="DUF4939"/>
</dbReference>